<dbReference type="KEGG" id="rpm:RSPPHO_00404"/>
<dbReference type="HOGENOM" id="CLU_048013_1_1_5"/>
<dbReference type="STRING" id="1150469.RSPPHO_00404"/>
<keyword evidence="3" id="KW-1185">Reference proteome</keyword>
<organism evidence="2 3">
    <name type="scientific">Pararhodospirillum photometricum DSM 122</name>
    <dbReference type="NCBI Taxonomy" id="1150469"/>
    <lineage>
        <taxon>Bacteria</taxon>
        <taxon>Pseudomonadati</taxon>
        <taxon>Pseudomonadota</taxon>
        <taxon>Alphaproteobacteria</taxon>
        <taxon>Rhodospirillales</taxon>
        <taxon>Rhodospirillaceae</taxon>
        <taxon>Pararhodospirillum</taxon>
    </lineage>
</organism>
<name>H6SNV8_PARPM</name>
<dbReference type="Gene3D" id="3.90.79.10">
    <property type="entry name" value="Nucleoside Triphosphate Pyrophosphohydrolase"/>
    <property type="match status" value="1"/>
</dbReference>
<dbReference type="Proteomes" id="UP000033220">
    <property type="component" value="Chromosome DSM 122"/>
</dbReference>
<dbReference type="CDD" id="cd03676">
    <property type="entry name" value="NUDIX_Tnr3_like"/>
    <property type="match status" value="1"/>
</dbReference>
<dbReference type="EMBL" id="HE663493">
    <property type="protein sequence ID" value="CCG07030.1"/>
    <property type="molecule type" value="Genomic_DNA"/>
</dbReference>
<protein>
    <submittedName>
        <fullName evidence="2">MutT/nudix family protein</fullName>
    </submittedName>
</protein>
<dbReference type="FunFam" id="3.90.79.10:FF:000019">
    <property type="entry name" value="Thiamin pyrophosphokinase, putative"/>
    <property type="match status" value="1"/>
</dbReference>
<dbReference type="PANTHER" id="PTHR13622:SF8">
    <property type="entry name" value="THIAMIN PYROPHOSPHOKINASE 1"/>
    <property type="match status" value="1"/>
</dbReference>
<proteinExistence type="predicted"/>
<reference evidence="2 3" key="1">
    <citation type="submission" date="2012-02" db="EMBL/GenBank/DDBJ databases">
        <title>Shotgun genome sequence of Phaeospirillum photometricum DSM 122.</title>
        <authorList>
            <person name="Duquesne K."/>
            <person name="Sturgis J."/>
        </authorList>
    </citation>
    <scope>NUCLEOTIDE SEQUENCE [LARGE SCALE GENOMIC DNA]</scope>
    <source>
        <strain evidence="3">DSM122</strain>
    </source>
</reference>
<feature type="domain" description="DUF4743" evidence="1">
    <location>
        <begin position="54"/>
        <end position="167"/>
    </location>
</feature>
<dbReference type="eggNOG" id="COG0494">
    <property type="taxonomic scope" value="Bacteria"/>
</dbReference>
<dbReference type="AlphaFoldDB" id="H6SNV8"/>
<dbReference type="GO" id="GO:0044715">
    <property type="term" value="F:8-oxo-dGDP phosphatase activity"/>
    <property type="evidence" value="ECO:0007669"/>
    <property type="project" value="TreeGrafter"/>
</dbReference>
<dbReference type="PATRIC" id="fig|1150469.3.peg.468"/>
<sequence>MGRGTLTHSARQRSDSRHILAAALPFPGRGRYSAVHPGPPDARTRKRKATVLGYLRHVEACNTHDLTGLTGFFIEDQRVGWLRPGLARRLQAFDRVFVTTPQGLGLHPSLRGPEARTRAVAEVLAQLADDGVVPGPRGEMYRVNRGWSEPTLMLLDRAFVPTFGVRAYGVHLNGIVGSGPAMKMWISRRSPDKSVAPGKLDNLVAGGQPAGLSLRDNLVKECAEEADMPRALVEQAHPVGALTYCVETPAGLRPDTLFVYDISLPASFTPRNTDGEIAEFMLWPIARVLETVRDTDLFKFNVALVIIDFALRHGLIDPDRDPDYMTLRAGLHAPLPL</sequence>
<gene>
    <name evidence="2" type="ORF">RSPPHO_00404</name>
</gene>
<dbReference type="Pfam" id="PF15916">
    <property type="entry name" value="DUF4743"/>
    <property type="match status" value="1"/>
</dbReference>
<evidence type="ECO:0000313" key="2">
    <source>
        <dbReference type="EMBL" id="CCG07030.1"/>
    </source>
</evidence>
<dbReference type="SUPFAM" id="SSF55811">
    <property type="entry name" value="Nudix"/>
    <property type="match status" value="1"/>
</dbReference>
<dbReference type="InterPro" id="IPR031804">
    <property type="entry name" value="DUF4743"/>
</dbReference>
<accession>H6SNV8</accession>
<evidence type="ECO:0000259" key="1">
    <source>
        <dbReference type="Pfam" id="PF15916"/>
    </source>
</evidence>
<dbReference type="PANTHER" id="PTHR13622">
    <property type="entry name" value="THIAMIN PYROPHOSPHOKINASE"/>
    <property type="match status" value="1"/>
</dbReference>
<dbReference type="OrthoDB" id="8438812at2"/>
<dbReference type="InterPro" id="IPR015797">
    <property type="entry name" value="NUDIX_hydrolase-like_dom_sf"/>
</dbReference>
<evidence type="ECO:0000313" key="3">
    <source>
        <dbReference type="Proteomes" id="UP000033220"/>
    </source>
</evidence>